<dbReference type="Pfam" id="PF05699">
    <property type="entry name" value="Dimer_Tnp_hAT"/>
    <property type="match status" value="1"/>
</dbReference>
<gene>
    <name evidence="7" type="ORF">X777_02031</name>
</gene>
<keyword evidence="4" id="KW-0862">Zinc</keyword>
<evidence type="ECO:0000256" key="3">
    <source>
        <dbReference type="ARBA" id="ARBA00022771"/>
    </source>
</evidence>
<dbReference type="InterPro" id="IPR052035">
    <property type="entry name" value="ZnF_BED_domain_contain"/>
</dbReference>
<proteinExistence type="predicted"/>
<evidence type="ECO:0000256" key="4">
    <source>
        <dbReference type="ARBA" id="ARBA00022833"/>
    </source>
</evidence>
<dbReference type="GO" id="GO:0005634">
    <property type="term" value="C:nucleus"/>
    <property type="evidence" value="ECO:0007669"/>
    <property type="project" value="UniProtKB-SubCell"/>
</dbReference>
<keyword evidence="2" id="KW-0479">Metal-binding</keyword>
<evidence type="ECO:0000256" key="1">
    <source>
        <dbReference type="ARBA" id="ARBA00004123"/>
    </source>
</evidence>
<keyword evidence="3" id="KW-0863">Zinc-finger</keyword>
<protein>
    <submittedName>
        <fullName evidence="7">Zinc finger BED domain-containing protein</fullName>
    </submittedName>
</protein>
<evidence type="ECO:0000256" key="5">
    <source>
        <dbReference type="ARBA" id="ARBA00023242"/>
    </source>
</evidence>
<dbReference type="EMBL" id="KK107137">
    <property type="protein sequence ID" value="EZA57984.1"/>
    <property type="molecule type" value="Genomic_DNA"/>
</dbReference>
<dbReference type="GO" id="GO:0008270">
    <property type="term" value="F:zinc ion binding"/>
    <property type="evidence" value="ECO:0007669"/>
    <property type="project" value="UniProtKB-KW"/>
</dbReference>
<dbReference type="SUPFAM" id="SSF53098">
    <property type="entry name" value="Ribonuclease H-like"/>
    <property type="match status" value="1"/>
</dbReference>
<dbReference type="OMA" id="VINRSCD"/>
<dbReference type="PANTHER" id="PTHR46481">
    <property type="entry name" value="ZINC FINGER BED DOMAIN-CONTAINING PROTEIN 4"/>
    <property type="match status" value="1"/>
</dbReference>
<dbReference type="GO" id="GO:0046983">
    <property type="term" value="F:protein dimerization activity"/>
    <property type="evidence" value="ECO:0007669"/>
    <property type="project" value="InterPro"/>
</dbReference>
<organism evidence="7 8">
    <name type="scientific">Ooceraea biroi</name>
    <name type="common">Clonal raider ant</name>
    <name type="synonym">Cerapachys biroi</name>
    <dbReference type="NCBI Taxonomy" id="2015173"/>
    <lineage>
        <taxon>Eukaryota</taxon>
        <taxon>Metazoa</taxon>
        <taxon>Ecdysozoa</taxon>
        <taxon>Arthropoda</taxon>
        <taxon>Hexapoda</taxon>
        <taxon>Insecta</taxon>
        <taxon>Pterygota</taxon>
        <taxon>Neoptera</taxon>
        <taxon>Endopterygota</taxon>
        <taxon>Hymenoptera</taxon>
        <taxon>Apocrita</taxon>
        <taxon>Aculeata</taxon>
        <taxon>Formicoidea</taxon>
        <taxon>Formicidae</taxon>
        <taxon>Dorylinae</taxon>
        <taxon>Ooceraea</taxon>
    </lineage>
</organism>
<dbReference type="Proteomes" id="UP000053097">
    <property type="component" value="Unassembled WGS sequence"/>
</dbReference>
<comment type="subcellular location">
    <subcellularLocation>
        <location evidence="1">Nucleus</location>
    </subcellularLocation>
</comment>
<name>A0A026WSB6_OOCBI</name>
<reference evidence="7 8" key="1">
    <citation type="journal article" date="2014" name="Curr. Biol.">
        <title>The genome of the clonal raider ant Cerapachys biroi.</title>
        <authorList>
            <person name="Oxley P.R."/>
            <person name="Ji L."/>
            <person name="Fetter-Pruneda I."/>
            <person name="McKenzie S.K."/>
            <person name="Li C."/>
            <person name="Hu H."/>
            <person name="Zhang G."/>
            <person name="Kronauer D.J."/>
        </authorList>
    </citation>
    <scope>NUCLEOTIDE SEQUENCE [LARGE SCALE GENOMIC DNA]</scope>
</reference>
<keyword evidence="5" id="KW-0539">Nucleus</keyword>
<feature type="domain" description="HAT C-terminal dimerisation" evidence="6">
    <location>
        <begin position="79"/>
        <end position="155"/>
    </location>
</feature>
<keyword evidence="8" id="KW-1185">Reference proteome</keyword>
<accession>A0A026WSB6</accession>
<evidence type="ECO:0000256" key="2">
    <source>
        <dbReference type="ARBA" id="ARBA00022723"/>
    </source>
</evidence>
<dbReference type="InterPro" id="IPR008906">
    <property type="entry name" value="HATC_C_dom"/>
</dbReference>
<evidence type="ECO:0000313" key="8">
    <source>
        <dbReference type="Proteomes" id="UP000053097"/>
    </source>
</evidence>
<evidence type="ECO:0000313" key="7">
    <source>
        <dbReference type="EMBL" id="EZA57984.1"/>
    </source>
</evidence>
<dbReference type="PANTHER" id="PTHR46481:SF10">
    <property type="entry name" value="ZINC FINGER BED DOMAIN-CONTAINING PROTEIN 39"/>
    <property type="match status" value="1"/>
</dbReference>
<dbReference type="AlphaFoldDB" id="A0A026WSB6"/>
<dbReference type="InterPro" id="IPR012337">
    <property type="entry name" value="RNaseH-like_sf"/>
</dbReference>
<evidence type="ECO:0000259" key="6">
    <source>
        <dbReference type="Pfam" id="PF05699"/>
    </source>
</evidence>
<sequence length="159" mass="18688">MLDPRFKKVPFQSSQSIKSTKEKIVAECKDRNESRTSNTEMETINQLVKHDNELWKHFENKMKKMNKISNPTSMSCEYELKKYLRLSVINRSCDPFVWWMSEGTVFPQLQKLAKKYLSMPATSVPSERIFSKAGEILSQRRSRLQPKYVNMLTVISMNK</sequence>